<dbReference type="OrthoDB" id="47059at2759"/>
<organism evidence="17 18">
    <name type="scientific">Aspergillus puulaauensis</name>
    <dbReference type="NCBI Taxonomy" id="1220207"/>
    <lineage>
        <taxon>Eukaryota</taxon>
        <taxon>Fungi</taxon>
        <taxon>Dikarya</taxon>
        <taxon>Ascomycota</taxon>
        <taxon>Pezizomycotina</taxon>
        <taxon>Eurotiomycetes</taxon>
        <taxon>Eurotiomycetidae</taxon>
        <taxon>Eurotiales</taxon>
        <taxon>Aspergillaceae</taxon>
        <taxon>Aspergillus</taxon>
    </lineage>
</organism>
<dbReference type="RefSeq" id="XP_041559054.1">
    <property type="nucleotide sequence ID" value="XM_041706693.1"/>
</dbReference>
<keyword evidence="18" id="KW-1185">Reference proteome</keyword>
<dbReference type="AlphaFoldDB" id="A0A7R8ARP8"/>
<dbReference type="PANTHER" id="PTHR42715">
    <property type="entry name" value="BETA-GLUCOSIDASE"/>
    <property type="match status" value="1"/>
</dbReference>
<dbReference type="Pfam" id="PF01915">
    <property type="entry name" value="Glyco_hydro_3_C"/>
    <property type="match status" value="1"/>
</dbReference>
<dbReference type="InterPro" id="IPR036962">
    <property type="entry name" value="Glyco_hydro_3_N_sf"/>
</dbReference>
<dbReference type="EC" id="3.2.1.21" evidence="4"/>
<accession>A0A7R8ARP8</accession>
<dbReference type="Gene3D" id="3.20.20.300">
    <property type="entry name" value="Glycoside hydrolase, family 3, N-terminal domain"/>
    <property type="match status" value="1"/>
</dbReference>
<evidence type="ECO:0000256" key="11">
    <source>
        <dbReference type="ARBA" id="ARBA00039581"/>
    </source>
</evidence>
<evidence type="ECO:0000256" key="13">
    <source>
        <dbReference type="ARBA" id="ARBA00041602"/>
    </source>
</evidence>
<feature type="domain" description="Glycoside hydrolase family 3 N-terminal" evidence="15">
    <location>
        <begin position="1"/>
        <end position="89"/>
    </location>
</feature>
<dbReference type="InterPro" id="IPR036881">
    <property type="entry name" value="Glyco_hydro_3_C_sf"/>
</dbReference>
<dbReference type="InterPro" id="IPR050288">
    <property type="entry name" value="Cellulose_deg_GH3"/>
</dbReference>
<keyword evidence="5" id="KW-0378">Hydrolase</keyword>
<dbReference type="InterPro" id="IPR001764">
    <property type="entry name" value="Glyco_hydro_3_N"/>
</dbReference>
<evidence type="ECO:0000256" key="2">
    <source>
        <dbReference type="ARBA" id="ARBA00004987"/>
    </source>
</evidence>
<evidence type="ECO:0000256" key="8">
    <source>
        <dbReference type="ARBA" id="ARBA00023277"/>
    </source>
</evidence>
<keyword evidence="8" id="KW-0119">Carbohydrate metabolism</keyword>
<evidence type="ECO:0000256" key="3">
    <source>
        <dbReference type="ARBA" id="ARBA00005336"/>
    </source>
</evidence>
<dbReference type="PANTHER" id="PTHR42715:SF17">
    <property type="entry name" value="BETA-GLUCOSIDASE H-RELATED"/>
    <property type="match status" value="1"/>
</dbReference>
<dbReference type="SUPFAM" id="SSF52279">
    <property type="entry name" value="Beta-D-glucan exohydrolase, C-terminal domain"/>
    <property type="match status" value="1"/>
</dbReference>
<proteinExistence type="inferred from homology"/>
<dbReference type="SUPFAM" id="SSF51445">
    <property type="entry name" value="(Trans)glycosidases"/>
    <property type="match status" value="1"/>
</dbReference>
<evidence type="ECO:0000256" key="10">
    <source>
        <dbReference type="ARBA" id="ARBA00023326"/>
    </source>
</evidence>
<keyword evidence="7" id="KW-0325">Glycoprotein</keyword>
<evidence type="ECO:0000256" key="12">
    <source>
        <dbReference type="ARBA" id="ARBA00041278"/>
    </source>
</evidence>
<dbReference type="KEGG" id="apuu:APUU_51571S"/>
<evidence type="ECO:0000256" key="6">
    <source>
        <dbReference type="ARBA" id="ARBA00023001"/>
    </source>
</evidence>
<evidence type="ECO:0000256" key="5">
    <source>
        <dbReference type="ARBA" id="ARBA00022801"/>
    </source>
</evidence>
<evidence type="ECO:0000256" key="4">
    <source>
        <dbReference type="ARBA" id="ARBA00012744"/>
    </source>
</evidence>
<dbReference type="GO" id="GO:0008422">
    <property type="term" value="F:beta-glucosidase activity"/>
    <property type="evidence" value="ECO:0007669"/>
    <property type="project" value="UniProtKB-EC"/>
</dbReference>
<dbReference type="EMBL" id="AP024447">
    <property type="protein sequence ID" value="BCS26860.1"/>
    <property type="molecule type" value="Genomic_DNA"/>
</dbReference>
<sequence length="240" mass="26562">MTAYNKVNGCHVSESRELLQKLVRNEWGWDPLIISDWFGTYSSGKAIAAGLDLEMPRATRYRGKLVEFAVGSRLISESTIDQRVRRVLKFIQDASSVDVASEEGSRDCPEDRRLIRQLAANGVVLLKNDSSILPLELKRGARIAVVSYPAKYTPINGGGGASLDPYYGISILDAISEVVRDDDVSVLWEMGVFAQKMLPVIDSLSSSPDNVDSGGVIRVRLQHYPNRCGLERGEFHGRHL</sequence>
<reference evidence="17" key="1">
    <citation type="submission" date="2021-01" db="EMBL/GenBank/DDBJ databases">
        <authorList>
            <consortium name="Aspergillus puulaauensis MK2 genome sequencing consortium"/>
            <person name="Kazuki M."/>
            <person name="Futagami T."/>
        </authorList>
    </citation>
    <scope>NUCLEOTIDE SEQUENCE</scope>
    <source>
        <strain evidence="17">MK2</strain>
    </source>
</reference>
<dbReference type="InterPro" id="IPR017853">
    <property type="entry name" value="GH"/>
</dbReference>
<comment type="similarity">
    <text evidence="3">Belongs to the glycosyl hydrolase 3 family.</text>
</comment>
<name>A0A7R8ARP8_9EURO</name>
<dbReference type="Pfam" id="PF00933">
    <property type="entry name" value="Glyco_hydro_3"/>
    <property type="match status" value="1"/>
</dbReference>
<comment type="catalytic activity">
    <reaction evidence="1">
        <text>Hydrolysis of terminal, non-reducing beta-D-glucosyl residues with release of beta-D-glucose.</text>
        <dbReference type="EC" id="3.2.1.21"/>
    </reaction>
</comment>
<keyword evidence="10" id="KW-0624">Polysaccharide degradation</keyword>
<reference evidence="17" key="2">
    <citation type="submission" date="2021-02" db="EMBL/GenBank/DDBJ databases">
        <title>Aspergillus puulaauensis MK2 genome sequence.</title>
        <authorList>
            <person name="Futagami T."/>
            <person name="Mori K."/>
            <person name="Kadooka C."/>
            <person name="Tanaka T."/>
        </authorList>
    </citation>
    <scope>NUCLEOTIDE SEQUENCE</scope>
    <source>
        <strain evidence="17">MK2</strain>
    </source>
</reference>
<evidence type="ECO:0000256" key="14">
    <source>
        <dbReference type="ARBA" id="ARBA00041806"/>
    </source>
</evidence>
<evidence type="ECO:0000256" key="1">
    <source>
        <dbReference type="ARBA" id="ARBA00000448"/>
    </source>
</evidence>
<dbReference type="Proteomes" id="UP000654913">
    <property type="component" value="Chromosome 5"/>
</dbReference>
<dbReference type="GeneID" id="64976865"/>
<dbReference type="Gene3D" id="3.40.50.1700">
    <property type="entry name" value="Glycoside hydrolase family 3 C-terminal domain"/>
    <property type="match status" value="1"/>
</dbReference>
<evidence type="ECO:0000256" key="7">
    <source>
        <dbReference type="ARBA" id="ARBA00023180"/>
    </source>
</evidence>
<evidence type="ECO:0000256" key="9">
    <source>
        <dbReference type="ARBA" id="ARBA00023295"/>
    </source>
</evidence>
<gene>
    <name evidence="17" type="ORF">APUU_51571S</name>
</gene>
<evidence type="ECO:0000313" key="18">
    <source>
        <dbReference type="Proteomes" id="UP000654913"/>
    </source>
</evidence>
<protein>
    <recommendedName>
        <fullName evidence="11">Probable beta-glucosidase H</fullName>
        <ecNumber evidence="4">3.2.1.21</ecNumber>
    </recommendedName>
    <alternativeName>
        <fullName evidence="12">Beta-D-glucoside glucohydrolase H</fullName>
    </alternativeName>
    <alternativeName>
        <fullName evidence="13">Cellobiase H</fullName>
    </alternativeName>
    <alternativeName>
        <fullName evidence="14">Gentiobiase H</fullName>
    </alternativeName>
</protein>
<evidence type="ECO:0000313" key="17">
    <source>
        <dbReference type="EMBL" id="BCS26860.1"/>
    </source>
</evidence>
<dbReference type="InterPro" id="IPR002772">
    <property type="entry name" value="Glyco_hydro_3_C"/>
</dbReference>
<evidence type="ECO:0000259" key="15">
    <source>
        <dbReference type="Pfam" id="PF00933"/>
    </source>
</evidence>
<evidence type="ECO:0000259" key="16">
    <source>
        <dbReference type="Pfam" id="PF01915"/>
    </source>
</evidence>
<dbReference type="GO" id="GO:0030245">
    <property type="term" value="P:cellulose catabolic process"/>
    <property type="evidence" value="ECO:0007669"/>
    <property type="project" value="UniProtKB-KW"/>
</dbReference>
<keyword evidence="9" id="KW-0326">Glycosidase</keyword>
<comment type="pathway">
    <text evidence="2">Glycan metabolism; cellulose degradation.</text>
</comment>
<feature type="domain" description="Glycoside hydrolase family 3 C-terminal" evidence="16">
    <location>
        <begin position="123"/>
        <end position="181"/>
    </location>
</feature>
<keyword evidence="6" id="KW-0136">Cellulose degradation</keyword>